<feature type="domain" description="Aminoglycoside phosphotransferase" evidence="1">
    <location>
        <begin position="50"/>
        <end position="248"/>
    </location>
</feature>
<sequence length="289" mass="30290">MSASEHGDEKDGARLAPAGRALLSRLLPDAGPEDLTVRQGQFHQVVIAPDRVVCLPRTAAAAARLPRRAAVLRVLAGLDLGCGTPEPLREGPDFLVLSRIPGAPLEAAALGDPEVAAAVAAQYVTLLSGLARAGADEKARAALPAPRGRWRRFAADVRAELFPLMSGGGRRRAGRELAALDDLPDLADAVVHGDLGAENVLWLWDGGLPRLSGVIDWDEVTIGDPAEDLAAIGASYGQGFLGRVLAGRPDRDVAARIAAIRGTFALQQALSAYRDGDDEELADGLVGYR</sequence>
<organism evidence="2 3">
    <name type="scientific">[Actinomadura] parvosata subsp. kistnae</name>
    <dbReference type="NCBI Taxonomy" id="1909395"/>
    <lineage>
        <taxon>Bacteria</taxon>
        <taxon>Bacillati</taxon>
        <taxon>Actinomycetota</taxon>
        <taxon>Actinomycetes</taxon>
        <taxon>Streptosporangiales</taxon>
        <taxon>Streptosporangiaceae</taxon>
        <taxon>Nonomuraea</taxon>
    </lineage>
</organism>
<dbReference type="OrthoDB" id="9797603at2"/>
<keyword evidence="3" id="KW-1185">Reference proteome</keyword>
<dbReference type="STRING" id="1909395.BKM31_21095"/>
<dbReference type="Proteomes" id="UP000190797">
    <property type="component" value="Chromosome"/>
</dbReference>
<name>A0A1V0A0B9_9ACTN</name>
<dbReference type="AlphaFoldDB" id="A0A1V0A0B9"/>
<evidence type="ECO:0000259" key="1">
    <source>
        <dbReference type="Pfam" id="PF01636"/>
    </source>
</evidence>
<dbReference type="KEGG" id="noa:BKM31_21095"/>
<protein>
    <submittedName>
        <fullName evidence="2">Phosphotransferase</fullName>
    </submittedName>
</protein>
<dbReference type="EMBL" id="CP017717">
    <property type="protein sequence ID" value="AQZ63622.1"/>
    <property type="molecule type" value="Genomic_DNA"/>
</dbReference>
<dbReference type="RefSeq" id="WP_080039815.1">
    <property type="nucleotide sequence ID" value="NZ_CP017717.1"/>
</dbReference>
<evidence type="ECO:0000313" key="2">
    <source>
        <dbReference type="EMBL" id="AQZ63622.1"/>
    </source>
</evidence>
<dbReference type="SUPFAM" id="SSF56112">
    <property type="entry name" value="Protein kinase-like (PK-like)"/>
    <property type="match status" value="1"/>
</dbReference>
<keyword evidence="2" id="KW-0808">Transferase</keyword>
<dbReference type="InterPro" id="IPR011009">
    <property type="entry name" value="Kinase-like_dom_sf"/>
</dbReference>
<dbReference type="Pfam" id="PF01636">
    <property type="entry name" value="APH"/>
    <property type="match status" value="1"/>
</dbReference>
<evidence type="ECO:0000313" key="3">
    <source>
        <dbReference type="Proteomes" id="UP000190797"/>
    </source>
</evidence>
<gene>
    <name evidence="2" type="ORF">BKM31_21095</name>
</gene>
<reference evidence="3" key="1">
    <citation type="journal article" date="2017" name="Med. Chem. Commun.">
        <title>Nonomuraea sp. ATCC 55076 harbours the largest actinomycete chromosome to date and the kistamicin biosynthetic gene cluster.</title>
        <authorList>
            <person name="Nazari B."/>
            <person name="Forneris C.C."/>
            <person name="Gibson M.I."/>
            <person name="Moon K."/>
            <person name="Schramma K.R."/>
            <person name="Seyedsayamdost M.R."/>
        </authorList>
    </citation>
    <scope>NUCLEOTIDE SEQUENCE [LARGE SCALE GENOMIC DNA]</scope>
    <source>
        <strain evidence="3">ATCC 55076</strain>
    </source>
</reference>
<dbReference type="GO" id="GO:0016740">
    <property type="term" value="F:transferase activity"/>
    <property type="evidence" value="ECO:0007669"/>
    <property type="project" value="UniProtKB-KW"/>
</dbReference>
<dbReference type="Gene3D" id="3.90.1200.10">
    <property type="match status" value="1"/>
</dbReference>
<dbReference type="InterPro" id="IPR002575">
    <property type="entry name" value="Aminoglycoside_PTrfase"/>
</dbReference>
<proteinExistence type="predicted"/>
<accession>A0A1V0A0B9</accession>